<keyword evidence="4" id="KW-1185">Reference proteome</keyword>
<gene>
    <name evidence="3" type="ORF">HEB94_001365</name>
</gene>
<dbReference type="Pfam" id="PF12770">
    <property type="entry name" value="CHAT"/>
    <property type="match status" value="1"/>
</dbReference>
<dbReference type="EMBL" id="JADBEM010000001">
    <property type="protein sequence ID" value="MBE1604517.1"/>
    <property type="molecule type" value="Genomic_DNA"/>
</dbReference>
<feature type="region of interest" description="Disordered" evidence="1">
    <location>
        <begin position="1"/>
        <end position="23"/>
    </location>
</feature>
<proteinExistence type="predicted"/>
<comment type="caution">
    <text evidence="3">The sequence shown here is derived from an EMBL/GenBank/DDBJ whole genome shotgun (WGS) entry which is preliminary data.</text>
</comment>
<organism evidence="3 4">
    <name type="scientific">Actinopolymorpha pittospori</name>
    <dbReference type="NCBI Taxonomy" id="648752"/>
    <lineage>
        <taxon>Bacteria</taxon>
        <taxon>Bacillati</taxon>
        <taxon>Actinomycetota</taxon>
        <taxon>Actinomycetes</taxon>
        <taxon>Propionibacteriales</taxon>
        <taxon>Actinopolymorphaceae</taxon>
        <taxon>Actinopolymorpha</taxon>
    </lineage>
</organism>
<dbReference type="Proteomes" id="UP000638648">
    <property type="component" value="Unassembled WGS sequence"/>
</dbReference>
<dbReference type="InterPro" id="IPR011990">
    <property type="entry name" value="TPR-like_helical_dom_sf"/>
</dbReference>
<dbReference type="AlphaFoldDB" id="A0A927R6K0"/>
<dbReference type="Gene3D" id="1.25.40.10">
    <property type="entry name" value="Tetratricopeptide repeat domain"/>
    <property type="match status" value="1"/>
</dbReference>
<evidence type="ECO:0000259" key="2">
    <source>
        <dbReference type="Pfam" id="PF12770"/>
    </source>
</evidence>
<evidence type="ECO:0000313" key="4">
    <source>
        <dbReference type="Proteomes" id="UP000638648"/>
    </source>
</evidence>
<dbReference type="RefSeq" id="WP_192749038.1">
    <property type="nucleotide sequence ID" value="NZ_BAABJL010000126.1"/>
</dbReference>
<evidence type="ECO:0000256" key="1">
    <source>
        <dbReference type="SAM" id="MobiDB-lite"/>
    </source>
</evidence>
<dbReference type="SUPFAM" id="SSF48452">
    <property type="entry name" value="TPR-like"/>
    <property type="match status" value="1"/>
</dbReference>
<reference evidence="3" key="1">
    <citation type="submission" date="2020-10" db="EMBL/GenBank/DDBJ databases">
        <title>Sequencing the genomes of 1000 actinobacteria strains.</title>
        <authorList>
            <person name="Klenk H.-P."/>
        </authorList>
    </citation>
    <scope>NUCLEOTIDE SEQUENCE</scope>
    <source>
        <strain evidence="3">DSM 45354</strain>
    </source>
</reference>
<name>A0A927R6K0_9ACTN</name>
<sequence>MNPTRSAPAPPTPADTSTVEDRARALQAAGVEATAGGRPDVGTRTLRSGLRLLGWSAAGSGDVHPPTELDSDPHRNALAARLLISLAHAEAEQGHGPLGFGLLDLAATVVAPAEEGILLQQRGLLLLRAGHLEEALTFLNRAEPSLSAHGQHVVLARTLLNRAALHLYTGRIRASRQDSAACAELAASLDLPLLAGKATHNAGYCDLLTGDIPTALAAFNTAERRYAQHGPGFLPVVVAAKARTLLAAGLATEAGRMLETAIADFARQHLTRDVAEAELWRAQAALEAGDLPAARRWALTAERHFRRRGDQAFTARAVLMRLRAEFPTTRSSARFVTRAQRAGDQLRQAGLARDAEMADLLGIRALVAAGHLEDAHARMARQRRPRAPLDAILMRRLARSELALRGGHRASAYIELRAGLAALHLHRSTLGSPDLQAGAAALGSELAAAGLGMAIEDATPRLVFAWSERARAQAFRIPPVRPPQDPELSETLAELRQVRHLMRTAELEGRKEPGLSARSGELERVLREAHWRLRGPGASKPVVAIRDVLSELTNTGLTNTGLTKTGLTNSGAHRVMVCFVSRQGRLYGVVVGASGVRLCPLGDRAAAEEATHRLLADLDALAGRMLPARLEEVIRGSLDRQLDILTDHLLTGLRGELGDADVVIVPTRALSSLPWGMLPDLRGRAVTVAASASVWHTATTAARTPDPSPTRPPLLVAGPDVPNAAAEVAEIATVHPRSARLTGDAATVAATLAAIDGAPTAHLAAHGHHEPESALFSRLELVDGPLMAYDIHGLRRPPRHVTLSACDVGRTTVSTGDEILGFTAALLYGGTSSVVASVARVAHDAAVEVMCGYHRAVAAGVSPARALATAATAAPLAPFVCFGAG</sequence>
<protein>
    <submittedName>
        <fullName evidence="3">Tetratricopeptide (TPR) repeat protein</fullName>
    </submittedName>
</protein>
<dbReference type="InterPro" id="IPR024983">
    <property type="entry name" value="CHAT_dom"/>
</dbReference>
<evidence type="ECO:0000313" key="3">
    <source>
        <dbReference type="EMBL" id="MBE1604517.1"/>
    </source>
</evidence>
<accession>A0A927R6K0</accession>
<feature type="domain" description="CHAT" evidence="2">
    <location>
        <begin position="646"/>
        <end position="872"/>
    </location>
</feature>